<gene>
    <name evidence="2" type="ORF">A2811_01160</name>
</gene>
<reference evidence="2 3" key="1">
    <citation type="journal article" date="2016" name="Nat. Commun.">
        <title>Thousands of microbial genomes shed light on interconnected biogeochemical processes in an aquifer system.</title>
        <authorList>
            <person name="Anantharaman K."/>
            <person name="Brown C.T."/>
            <person name="Hug L.A."/>
            <person name="Sharon I."/>
            <person name="Castelle C.J."/>
            <person name="Probst A.J."/>
            <person name="Thomas B.C."/>
            <person name="Singh A."/>
            <person name="Wilkins M.J."/>
            <person name="Karaoz U."/>
            <person name="Brodie E.L."/>
            <person name="Williams K.H."/>
            <person name="Hubbard S.S."/>
            <person name="Banfield J.F."/>
        </authorList>
    </citation>
    <scope>NUCLEOTIDE SEQUENCE [LARGE SCALE GENOMIC DNA]</scope>
</reference>
<keyword evidence="1" id="KW-1133">Transmembrane helix</keyword>
<dbReference type="AlphaFoldDB" id="A0A1F5ELV7"/>
<dbReference type="Proteomes" id="UP000186670">
    <property type="component" value="Unassembled WGS sequence"/>
</dbReference>
<evidence type="ECO:0000256" key="1">
    <source>
        <dbReference type="SAM" id="Phobius"/>
    </source>
</evidence>
<sequence>MIGKNYYIYVLALFVLATIFLFGLKEEKNFENMTTIEEIEARISGIGIKNENRGFWWNSGDGYNIFVPADESVTIIKTGVAPVERDLVARKYFDEEGSLADLVLMNRHFIFNIENSSTSTSDKKFYDYVQSYENGDEKCSVIVNPDFMSYPKIIDMGYSMSVVCGNDFEKAKDEQAPLIDSLGLKNTKNVVILENRMGDFLKVGISSVRSGGYAILKKEGENYRVLFKGQEDPFCNLIKEENIPENILKSFGINGCFIDGAEHKFFE</sequence>
<comment type="caution">
    <text evidence="2">The sequence shown here is derived from an EMBL/GenBank/DDBJ whole genome shotgun (WGS) entry which is preliminary data.</text>
</comment>
<evidence type="ECO:0000313" key="3">
    <source>
        <dbReference type="Proteomes" id="UP000186670"/>
    </source>
</evidence>
<organism evidence="2 3">
    <name type="scientific">Candidatus Campbellbacteria bacterium RIFCSPHIGHO2_01_FULL_34_10</name>
    <dbReference type="NCBI Taxonomy" id="1797577"/>
    <lineage>
        <taxon>Bacteria</taxon>
        <taxon>Candidatus Campbelliibacteriota</taxon>
    </lineage>
</organism>
<protein>
    <submittedName>
        <fullName evidence="2">Uncharacterized protein</fullName>
    </submittedName>
</protein>
<dbReference type="EMBL" id="MEZZ01000036">
    <property type="protein sequence ID" value="OGD68280.1"/>
    <property type="molecule type" value="Genomic_DNA"/>
</dbReference>
<proteinExistence type="predicted"/>
<feature type="transmembrane region" description="Helical" evidence="1">
    <location>
        <begin position="6"/>
        <end position="24"/>
    </location>
</feature>
<keyword evidence="1" id="KW-0472">Membrane</keyword>
<accession>A0A1F5ELV7</accession>
<evidence type="ECO:0000313" key="2">
    <source>
        <dbReference type="EMBL" id="OGD68280.1"/>
    </source>
</evidence>
<keyword evidence="1" id="KW-0812">Transmembrane</keyword>
<name>A0A1F5ELV7_9BACT</name>